<dbReference type="InterPro" id="IPR006095">
    <property type="entry name" value="Glu/Leu/Phe/Val/Trp_DH"/>
</dbReference>
<feature type="binding site" evidence="6">
    <location>
        <position position="225"/>
    </location>
    <ligand>
        <name>NAD(+)</name>
        <dbReference type="ChEBI" id="CHEBI:57540"/>
    </ligand>
</feature>
<dbReference type="InterPro" id="IPR006096">
    <property type="entry name" value="Glu/Leu/Phe/Val/Trp_DH_C"/>
</dbReference>
<evidence type="ECO:0000256" key="1">
    <source>
        <dbReference type="ARBA" id="ARBA00006382"/>
    </source>
</evidence>
<dbReference type="AlphaFoldDB" id="A0A4Y7T6Y8"/>
<accession>A0A4Y7T6Y8</accession>
<dbReference type="Pfam" id="PF02812">
    <property type="entry name" value="ELFV_dehydrog_N"/>
    <property type="match status" value="1"/>
</dbReference>
<feature type="binding site" evidence="6">
    <location>
        <position position="370"/>
    </location>
    <ligand>
        <name>substrate</name>
    </ligand>
</feature>
<evidence type="ECO:0000259" key="9">
    <source>
        <dbReference type="SMART" id="SM00839"/>
    </source>
</evidence>
<evidence type="ECO:0000256" key="6">
    <source>
        <dbReference type="PIRSR" id="PIRSR000185-2"/>
    </source>
</evidence>
<dbReference type="PROSITE" id="PS00074">
    <property type="entry name" value="GLFV_DEHYDROGENASE"/>
    <property type="match status" value="1"/>
</dbReference>
<evidence type="ECO:0000256" key="8">
    <source>
        <dbReference type="RuleBase" id="RU004417"/>
    </source>
</evidence>
<dbReference type="NCBIfam" id="NF006929">
    <property type="entry name" value="PRK09414.1"/>
    <property type="match status" value="1"/>
</dbReference>
<dbReference type="InterPro" id="IPR006097">
    <property type="entry name" value="Glu/Leu/Phe/Val/Trp_DH_dimer"/>
</dbReference>
<feature type="binding site" evidence="6">
    <location>
        <position position="190"/>
    </location>
    <ligand>
        <name>NAD(+)</name>
        <dbReference type="ChEBI" id="CHEBI:57540"/>
    </ligand>
</feature>
<feature type="active site" description="Proton donor" evidence="5">
    <location>
        <position position="107"/>
    </location>
</feature>
<evidence type="ECO:0000256" key="5">
    <source>
        <dbReference type="PIRSR" id="PIRSR000185-1"/>
    </source>
</evidence>
<organism evidence="10 11">
    <name type="scientific">Coprinellus micaceus</name>
    <name type="common">Glistening ink-cap mushroom</name>
    <name type="synonym">Coprinus micaceus</name>
    <dbReference type="NCBI Taxonomy" id="71717"/>
    <lineage>
        <taxon>Eukaryota</taxon>
        <taxon>Fungi</taxon>
        <taxon>Dikarya</taxon>
        <taxon>Basidiomycota</taxon>
        <taxon>Agaricomycotina</taxon>
        <taxon>Agaricomycetes</taxon>
        <taxon>Agaricomycetidae</taxon>
        <taxon>Agaricales</taxon>
        <taxon>Agaricineae</taxon>
        <taxon>Psathyrellaceae</taxon>
        <taxon>Coprinellus</taxon>
    </lineage>
</organism>
<dbReference type="OrthoDB" id="6718861at2759"/>
<dbReference type="InterPro" id="IPR036291">
    <property type="entry name" value="NAD(P)-bd_dom_sf"/>
</dbReference>
<gene>
    <name evidence="10" type="ORF">FA13DRAFT_1734293</name>
</gene>
<dbReference type="InterPro" id="IPR050724">
    <property type="entry name" value="Glu_Leu_Phe_Val_DH"/>
</dbReference>
<dbReference type="InterPro" id="IPR014362">
    <property type="entry name" value="Glu_DH"/>
</dbReference>
<dbReference type="STRING" id="71717.A0A4Y7T6Y8"/>
<evidence type="ECO:0000256" key="3">
    <source>
        <dbReference type="ARBA" id="ARBA00023002"/>
    </source>
</evidence>
<comment type="subunit">
    <text evidence="2">Homohexamer.</text>
</comment>
<feature type="site" description="Important for catalysis" evidence="7">
    <location>
        <position position="147"/>
    </location>
</feature>
<dbReference type="InterPro" id="IPR033922">
    <property type="entry name" value="NAD_bind_Glu_DH"/>
</dbReference>
<dbReference type="PANTHER" id="PTHR43571">
    <property type="entry name" value="NADP-SPECIFIC GLUTAMATE DEHYDROGENASE 1-RELATED"/>
    <property type="match status" value="1"/>
</dbReference>
<keyword evidence="6" id="KW-0520">NAD</keyword>
<keyword evidence="3 4" id="KW-0560">Oxidoreductase</keyword>
<dbReference type="PANTHER" id="PTHR43571:SF1">
    <property type="entry name" value="NADP-SPECIFIC GLUTAMATE DEHYDROGENASE 1-RELATED"/>
    <property type="match status" value="1"/>
</dbReference>
<dbReference type="FunFam" id="3.40.50.720:FF:000030">
    <property type="entry name" value="Glutamate dehydrogenase"/>
    <property type="match status" value="1"/>
</dbReference>
<dbReference type="Gene3D" id="1.10.285.10">
    <property type="entry name" value="Glutamate Dehydrogenase, chain A, domain 3"/>
    <property type="match status" value="2"/>
</dbReference>
<feature type="binding site" evidence="6">
    <location>
        <position position="92"/>
    </location>
    <ligand>
        <name>substrate</name>
    </ligand>
</feature>
<dbReference type="CDD" id="cd05313">
    <property type="entry name" value="NAD_bind_2_Glu_DH"/>
    <property type="match status" value="1"/>
</dbReference>
<dbReference type="Proteomes" id="UP000298030">
    <property type="component" value="Unassembled WGS sequence"/>
</dbReference>
<feature type="binding site" evidence="6">
    <location>
        <position position="146"/>
    </location>
    <ligand>
        <name>substrate</name>
    </ligand>
</feature>
<evidence type="ECO:0000256" key="7">
    <source>
        <dbReference type="PIRSR" id="PIRSR000185-3"/>
    </source>
</evidence>
<sequence length="446" mass="48166">MSNLPREPEFEQALNELTMSLEPFLAANPEYKKALEVVQVPERIVQFRVVWEDDQGRSQVNRGFRVQVSTMVVSDFHPSVNLSILKFLGFEQTFKNALTGLSMGGGKGGSDFDPKGKSDSEIRRFCNSFMIELCRHIGSNTDVPAGDIGTGAREIGYLFGAYKKLRNEFTGMLTGKGLNWGGSFIRPEATGYGVIYYVEHMIAKSCPEYSLTLPSTLVAISGSGNVAQYTALKVIELGATVISLSDSRGSLIAETGYTAEFVHEIAQLKLKGGSLESLAGTPGYTYHAGARPWTLVPKCHIALPGATQNEVSKEEAEALVAAGVRIVAEGSNMGCTEEAVHVFEENRKTTAKGVWYAPGKASNCGGVAVSGLEMAQNSQRLAWTTLEVDSKLKAIMTECFNICYGAGSKWSGEELADGHQPSLLAGANVAGFIKVADAMREQGDWW</sequence>
<dbReference type="Gene3D" id="3.40.50.720">
    <property type="entry name" value="NAD(P)-binding Rossmann-like Domain"/>
    <property type="match status" value="1"/>
</dbReference>
<evidence type="ECO:0000256" key="2">
    <source>
        <dbReference type="ARBA" id="ARBA00011643"/>
    </source>
</evidence>
<dbReference type="SMART" id="SM00839">
    <property type="entry name" value="ELFV_dehydrog"/>
    <property type="match status" value="1"/>
</dbReference>
<keyword evidence="6" id="KW-0547">Nucleotide-binding</keyword>
<comment type="caution">
    <text evidence="10">The sequence shown here is derived from an EMBL/GenBank/DDBJ whole genome shotgun (WGS) entry which is preliminary data.</text>
</comment>
<evidence type="ECO:0000256" key="4">
    <source>
        <dbReference type="PIRNR" id="PIRNR000185"/>
    </source>
</evidence>
<dbReference type="FunFam" id="3.40.50.10860:FF:000002">
    <property type="entry name" value="Glutamate dehydrogenase"/>
    <property type="match status" value="1"/>
</dbReference>
<keyword evidence="11" id="KW-1185">Reference proteome</keyword>
<comment type="similarity">
    <text evidence="1 4 8">Belongs to the Glu/Leu/Phe/Val dehydrogenases family.</text>
</comment>
<name>A0A4Y7T6Y8_COPMI</name>
<evidence type="ECO:0000313" key="10">
    <source>
        <dbReference type="EMBL" id="TEB29947.1"/>
    </source>
</evidence>
<dbReference type="GO" id="GO:0004354">
    <property type="term" value="F:glutamate dehydrogenase (NADP+) activity"/>
    <property type="evidence" value="ECO:0007669"/>
    <property type="project" value="TreeGrafter"/>
</dbReference>
<dbReference type="SUPFAM" id="SSF51735">
    <property type="entry name" value="NAD(P)-binding Rossmann-fold domains"/>
    <property type="match status" value="1"/>
</dbReference>
<dbReference type="EMBL" id="QPFP01000025">
    <property type="protein sequence ID" value="TEB29947.1"/>
    <property type="molecule type" value="Genomic_DNA"/>
</dbReference>
<dbReference type="Pfam" id="PF00208">
    <property type="entry name" value="ELFV_dehydrog"/>
    <property type="match status" value="1"/>
</dbReference>
<feature type="domain" description="Glutamate/phenylalanine/leucine/valine/L-tryptophan dehydrogenase C-terminal" evidence="9">
    <location>
        <begin position="183"/>
        <end position="443"/>
    </location>
</feature>
<feature type="binding site" evidence="6">
    <location>
        <position position="95"/>
    </location>
    <ligand>
        <name>substrate</name>
    </ligand>
</feature>
<proteinExistence type="inferred from homology"/>
<dbReference type="FunFam" id="1.10.285.10:FF:000001">
    <property type="entry name" value="Glutamate dehydrogenase"/>
    <property type="match status" value="1"/>
</dbReference>
<dbReference type="PIRSF" id="PIRSF000185">
    <property type="entry name" value="Glu_DH"/>
    <property type="match status" value="1"/>
</dbReference>
<dbReference type="InterPro" id="IPR033524">
    <property type="entry name" value="Glu/Leu/Phe/Val_DH_AS"/>
</dbReference>
<dbReference type="Gene3D" id="3.40.50.10860">
    <property type="entry name" value="Leucine Dehydrogenase, chain A, domain 1"/>
    <property type="match status" value="1"/>
</dbReference>
<dbReference type="PRINTS" id="PR00082">
    <property type="entry name" value="GLFDHDRGNASE"/>
</dbReference>
<dbReference type="GO" id="GO:0005829">
    <property type="term" value="C:cytosol"/>
    <property type="evidence" value="ECO:0007669"/>
    <property type="project" value="TreeGrafter"/>
</dbReference>
<evidence type="ECO:0000313" key="11">
    <source>
        <dbReference type="Proteomes" id="UP000298030"/>
    </source>
</evidence>
<dbReference type="GO" id="GO:0000166">
    <property type="term" value="F:nucleotide binding"/>
    <property type="evidence" value="ECO:0007669"/>
    <property type="project" value="UniProtKB-KW"/>
</dbReference>
<reference evidence="10 11" key="1">
    <citation type="journal article" date="2019" name="Nat. Ecol. Evol.">
        <title>Megaphylogeny resolves global patterns of mushroom evolution.</title>
        <authorList>
            <person name="Varga T."/>
            <person name="Krizsan K."/>
            <person name="Foldi C."/>
            <person name="Dima B."/>
            <person name="Sanchez-Garcia M."/>
            <person name="Sanchez-Ramirez S."/>
            <person name="Szollosi G.J."/>
            <person name="Szarkandi J.G."/>
            <person name="Papp V."/>
            <person name="Albert L."/>
            <person name="Andreopoulos W."/>
            <person name="Angelini C."/>
            <person name="Antonin V."/>
            <person name="Barry K.W."/>
            <person name="Bougher N.L."/>
            <person name="Buchanan P."/>
            <person name="Buyck B."/>
            <person name="Bense V."/>
            <person name="Catcheside P."/>
            <person name="Chovatia M."/>
            <person name="Cooper J."/>
            <person name="Damon W."/>
            <person name="Desjardin D."/>
            <person name="Finy P."/>
            <person name="Geml J."/>
            <person name="Haridas S."/>
            <person name="Hughes K."/>
            <person name="Justo A."/>
            <person name="Karasinski D."/>
            <person name="Kautmanova I."/>
            <person name="Kiss B."/>
            <person name="Kocsube S."/>
            <person name="Kotiranta H."/>
            <person name="LaButti K.M."/>
            <person name="Lechner B.E."/>
            <person name="Liimatainen K."/>
            <person name="Lipzen A."/>
            <person name="Lukacs Z."/>
            <person name="Mihaltcheva S."/>
            <person name="Morgado L.N."/>
            <person name="Niskanen T."/>
            <person name="Noordeloos M.E."/>
            <person name="Ohm R.A."/>
            <person name="Ortiz-Santana B."/>
            <person name="Ovrebo C."/>
            <person name="Racz N."/>
            <person name="Riley R."/>
            <person name="Savchenko A."/>
            <person name="Shiryaev A."/>
            <person name="Soop K."/>
            <person name="Spirin V."/>
            <person name="Szebenyi C."/>
            <person name="Tomsovsky M."/>
            <person name="Tulloss R.E."/>
            <person name="Uehling J."/>
            <person name="Grigoriev I.V."/>
            <person name="Vagvolgyi C."/>
            <person name="Papp T."/>
            <person name="Martin F.M."/>
            <person name="Miettinen O."/>
            <person name="Hibbett D.S."/>
            <person name="Nagy L.G."/>
        </authorList>
    </citation>
    <scope>NUCLEOTIDE SEQUENCE [LARGE SCALE GENOMIC DNA]</scope>
    <source>
        <strain evidence="10 11">FP101781</strain>
    </source>
</reference>
<dbReference type="GO" id="GO:0006537">
    <property type="term" value="P:glutamate biosynthetic process"/>
    <property type="evidence" value="ECO:0007669"/>
    <property type="project" value="TreeGrafter"/>
</dbReference>
<protein>
    <recommendedName>
        <fullName evidence="4">Glutamate dehydrogenase</fullName>
    </recommendedName>
</protein>
<dbReference type="InterPro" id="IPR046346">
    <property type="entry name" value="Aminoacid_DH-like_N_sf"/>
</dbReference>
<dbReference type="SUPFAM" id="SSF53223">
    <property type="entry name" value="Aminoacid dehydrogenase-like, N-terminal domain"/>
    <property type="match status" value="1"/>
</dbReference>